<sequence>MTISETEARALAARAFCIAGVDPEAAEAAADALVLAEMMGIATHGLSRVAVYRDRIAAGGIDPTARPVVTAPAPALRHVDGRNGLGPAIARAALDAAMEAARDTGLGAAFVRGGNHLGALVPYLWRATEAGFAALITTNTAPMIAPPGGREARIGNNPLGIGVPNPGGVPVLLDIALSVAARSKVRAAARGGRAIPETWATDILGRPTTDPTAAMDGLMQAIGGAKGANLALCLDLLSAGLSGATMLGAVTNSAREPGREQDLGQLVLVIDAARLMPPETLSARMNRASGDLTNSAPVDPARPVRLPGARAVQSLKTARERGLGLSPEILSGLRAMAEG</sequence>
<dbReference type="EMBL" id="BAABHW010000002">
    <property type="protein sequence ID" value="GAA5071556.1"/>
    <property type="molecule type" value="Genomic_DNA"/>
</dbReference>
<comment type="similarity">
    <text evidence="1">Belongs to the LDH2/MDH2 oxidoreductase family.</text>
</comment>
<evidence type="ECO:0000313" key="3">
    <source>
        <dbReference type="EMBL" id="GAA5071556.1"/>
    </source>
</evidence>
<dbReference type="PANTHER" id="PTHR11091">
    <property type="entry name" value="OXIDOREDUCTASE-RELATED"/>
    <property type="match status" value="1"/>
</dbReference>
<keyword evidence="4" id="KW-1185">Reference proteome</keyword>
<dbReference type="InterPro" id="IPR043144">
    <property type="entry name" value="Mal/L-sulf/L-lact_DH-like_ah"/>
</dbReference>
<dbReference type="RefSeq" id="WP_259550116.1">
    <property type="nucleotide sequence ID" value="NZ_BAABHW010000002.1"/>
</dbReference>
<dbReference type="InterPro" id="IPR043143">
    <property type="entry name" value="Mal/L-sulf/L-lact_DH-like_NADP"/>
</dbReference>
<name>A0ABP9L5K3_9RHOB</name>
<dbReference type="Proteomes" id="UP001499910">
    <property type="component" value="Unassembled WGS sequence"/>
</dbReference>
<evidence type="ECO:0000256" key="2">
    <source>
        <dbReference type="ARBA" id="ARBA00023002"/>
    </source>
</evidence>
<dbReference type="Pfam" id="PF02615">
    <property type="entry name" value="Ldh_2"/>
    <property type="match status" value="1"/>
</dbReference>
<dbReference type="Gene3D" id="3.30.1370.60">
    <property type="entry name" value="Hypothetical oxidoreductase yiak, domain 2"/>
    <property type="match status" value="1"/>
</dbReference>
<protein>
    <submittedName>
        <fullName evidence="3">Ldh family oxidoreductase</fullName>
    </submittedName>
</protein>
<dbReference type="InterPro" id="IPR036111">
    <property type="entry name" value="Mal/L-sulfo/L-lacto_DH-like_sf"/>
</dbReference>
<dbReference type="PANTHER" id="PTHR11091:SF0">
    <property type="entry name" value="MALATE DEHYDROGENASE"/>
    <property type="match status" value="1"/>
</dbReference>
<keyword evidence="2" id="KW-0560">Oxidoreductase</keyword>
<gene>
    <name evidence="3" type="ORF">GCM10023209_15430</name>
</gene>
<evidence type="ECO:0000313" key="4">
    <source>
        <dbReference type="Proteomes" id="UP001499910"/>
    </source>
</evidence>
<evidence type="ECO:0000256" key="1">
    <source>
        <dbReference type="ARBA" id="ARBA00006056"/>
    </source>
</evidence>
<proteinExistence type="inferred from homology"/>
<dbReference type="InterPro" id="IPR003767">
    <property type="entry name" value="Malate/L-lactate_DH-like"/>
</dbReference>
<accession>A0ABP9L5K3</accession>
<dbReference type="Gene3D" id="1.10.1530.10">
    <property type="match status" value="1"/>
</dbReference>
<dbReference type="SUPFAM" id="SSF89733">
    <property type="entry name" value="L-sulfolactate dehydrogenase-like"/>
    <property type="match status" value="1"/>
</dbReference>
<reference evidence="4" key="1">
    <citation type="journal article" date="2019" name="Int. J. Syst. Evol. Microbiol.">
        <title>The Global Catalogue of Microorganisms (GCM) 10K type strain sequencing project: providing services to taxonomists for standard genome sequencing and annotation.</title>
        <authorList>
            <consortium name="The Broad Institute Genomics Platform"/>
            <consortium name="The Broad Institute Genome Sequencing Center for Infectious Disease"/>
            <person name="Wu L."/>
            <person name="Ma J."/>
        </authorList>
    </citation>
    <scope>NUCLEOTIDE SEQUENCE [LARGE SCALE GENOMIC DNA]</scope>
    <source>
        <strain evidence="4">JCM 18015</strain>
    </source>
</reference>
<comment type="caution">
    <text evidence="3">The sequence shown here is derived from an EMBL/GenBank/DDBJ whole genome shotgun (WGS) entry which is preliminary data.</text>
</comment>
<organism evidence="3 4">
    <name type="scientific">[Roseibacterium] beibuensis</name>
    <dbReference type="NCBI Taxonomy" id="1193142"/>
    <lineage>
        <taxon>Bacteria</taxon>
        <taxon>Pseudomonadati</taxon>
        <taxon>Pseudomonadota</taxon>
        <taxon>Alphaproteobacteria</taxon>
        <taxon>Rhodobacterales</taxon>
        <taxon>Roseobacteraceae</taxon>
        <taxon>Roseicyclus</taxon>
    </lineage>
</organism>